<keyword evidence="1" id="KW-1133">Transmembrane helix</keyword>
<protein>
    <submittedName>
        <fullName evidence="2">Uncharacterized protein</fullName>
    </submittedName>
</protein>
<feature type="transmembrane region" description="Helical" evidence="1">
    <location>
        <begin position="123"/>
        <end position="144"/>
    </location>
</feature>
<keyword evidence="1" id="KW-0812">Transmembrane</keyword>
<comment type="caution">
    <text evidence="2">The sequence shown here is derived from an EMBL/GenBank/DDBJ whole genome shotgun (WGS) entry which is preliminary data.</text>
</comment>
<dbReference type="Proteomes" id="UP001079657">
    <property type="component" value="Unassembled WGS sequence"/>
</dbReference>
<feature type="transmembrane region" description="Helical" evidence="1">
    <location>
        <begin position="61"/>
        <end position="80"/>
    </location>
</feature>
<feature type="transmembrane region" description="Helical" evidence="1">
    <location>
        <begin position="34"/>
        <end position="54"/>
    </location>
</feature>
<evidence type="ECO:0000256" key="1">
    <source>
        <dbReference type="SAM" id="Phobius"/>
    </source>
</evidence>
<proteinExistence type="predicted"/>
<name>A0ABT4CNJ1_9CLOT</name>
<evidence type="ECO:0000313" key="2">
    <source>
        <dbReference type="EMBL" id="MCY6370626.1"/>
    </source>
</evidence>
<gene>
    <name evidence="2" type="ORF">OXH55_08280</name>
</gene>
<feature type="transmembrane region" description="Helical" evidence="1">
    <location>
        <begin position="92"/>
        <end position="114"/>
    </location>
</feature>
<organism evidence="2 3">
    <name type="scientific">Clostridium ganghwense</name>
    <dbReference type="NCBI Taxonomy" id="312089"/>
    <lineage>
        <taxon>Bacteria</taxon>
        <taxon>Bacillati</taxon>
        <taxon>Bacillota</taxon>
        <taxon>Clostridia</taxon>
        <taxon>Eubacteriales</taxon>
        <taxon>Clostridiaceae</taxon>
        <taxon>Clostridium</taxon>
    </lineage>
</organism>
<dbReference type="EMBL" id="JAPQES010000002">
    <property type="protein sequence ID" value="MCY6370626.1"/>
    <property type="molecule type" value="Genomic_DNA"/>
</dbReference>
<dbReference type="RefSeq" id="WP_268049388.1">
    <property type="nucleotide sequence ID" value="NZ_JAPQES010000002.1"/>
</dbReference>
<dbReference type="PROSITE" id="PS51257">
    <property type="entry name" value="PROKAR_LIPOPROTEIN"/>
    <property type="match status" value="1"/>
</dbReference>
<evidence type="ECO:0000313" key="3">
    <source>
        <dbReference type="Proteomes" id="UP001079657"/>
    </source>
</evidence>
<accession>A0ABT4CNJ1</accession>
<keyword evidence="1" id="KW-0472">Membrane</keyword>
<reference evidence="2" key="1">
    <citation type="submission" date="2022-12" db="EMBL/GenBank/DDBJ databases">
        <authorList>
            <person name="Wang J."/>
        </authorList>
    </citation>
    <scope>NUCLEOTIDE SEQUENCE</scope>
    <source>
        <strain evidence="2">HY-42-06</strain>
    </source>
</reference>
<sequence>MKKIFNNINSPQNMAMLGACLVALMPYLSDKFKIGALAIGICLLIEEFVRYIVLKKPFMHILIIFQSVIFCIPMLLILLVENYYHKYQMYVNYLYIWCGLAFFIFYLTLMTWVWRNRFEMRRFIIILHGIMLIGVSMVIIGVLLK</sequence>
<keyword evidence="3" id="KW-1185">Reference proteome</keyword>